<sequence length="71" mass="7985">MAAFTQTLTSFLSVSARMRVAFLFLRLAFAWAGWVAALRFSSNMISSNCWLCCCNLSSIFVSRWPTSSSEF</sequence>
<feature type="transmembrane region" description="Helical" evidence="1">
    <location>
        <begin position="20"/>
        <end position="38"/>
    </location>
</feature>
<keyword evidence="1" id="KW-0812">Transmembrane</keyword>
<dbReference type="EMBL" id="JAFCMP010000527">
    <property type="protein sequence ID" value="KAG5177225.1"/>
    <property type="molecule type" value="Genomic_DNA"/>
</dbReference>
<keyword evidence="1" id="KW-0472">Membrane</keyword>
<keyword evidence="1" id="KW-1133">Transmembrane helix</keyword>
<accession>A0A835YLA1</accession>
<comment type="caution">
    <text evidence="2">The sequence shown here is derived from an EMBL/GenBank/DDBJ whole genome shotgun (WGS) entry which is preliminary data.</text>
</comment>
<evidence type="ECO:0000313" key="3">
    <source>
        <dbReference type="Proteomes" id="UP000664859"/>
    </source>
</evidence>
<keyword evidence="3" id="KW-1185">Reference proteome</keyword>
<name>A0A835YLA1_9STRA</name>
<reference evidence="2" key="1">
    <citation type="submission" date="2021-02" db="EMBL/GenBank/DDBJ databases">
        <title>First Annotated Genome of the Yellow-green Alga Tribonema minus.</title>
        <authorList>
            <person name="Mahan K.M."/>
        </authorList>
    </citation>
    <scope>NUCLEOTIDE SEQUENCE</scope>
    <source>
        <strain evidence="2">UTEX B ZZ1240</strain>
    </source>
</reference>
<evidence type="ECO:0000313" key="2">
    <source>
        <dbReference type="EMBL" id="KAG5177225.1"/>
    </source>
</evidence>
<proteinExistence type="predicted"/>
<dbReference type="AlphaFoldDB" id="A0A835YLA1"/>
<protein>
    <submittedName>
        <fullName evidence="2">Uncharacterized protein</fullName>
    </submittedName>
</protein>
<organism evidence="2 3">
    <name type="scientific">Tribonema minus</name>
    <dbReference type="NCBI Taxonomy" id="303371"/>
    <lineage>
        <taxon>Eukaryota</taxon>
        <taxon>Sar</taxon>
        <taxon>Stramenopiles</taxon>
        <taxon>Ochrophyta</taxon>
        <taxon>PX clade</taxon>
        <taxon>Xanthophyceae</taxon>
        <taxon>Tribonematales</taxon>
        <taxon>Tribonemataceae</taxon>
        <taxon>Tribonema</taxon>
    </lineage>
</organism>
<evidence type="ECO:0000256" key="1">
    <source>
        <dbReference type="SAM" id="Phobius"/>
    </source>
</evidence>
<dbReference type="Proteomes" id="UP000664859">
    <property type="component" value="Unassembled WGS sequence"/>
</dbReference>
<gene>
    <name evidence="2" type="ORF">JKP88DRAFT_226705</name>
</gene>